<feature type="compositionally biased region" description="Acidic residues" evidence="1">
    <location>
        <begin position="77"/>
        <end position="91"/>
    </location>
</feature>
<evidence type="ECO:0000313" key="3">
    <source>
        <dbReference type="Proteomes" id="UP000264820"/>
    </source>
</evidence>
<sequence>MIGKIISQLLGGGGGECEDRRGELLDFEEGGWVIVNLPEVGPLLSPEASETLGELLLEQPSMSVLQMRCRMSAADLHDEDEDESSNENEEDLSSRPLALRPASLAFRRSRVSWRLAAWGLPLPAHAVPPPAERKRLSRGALLRRNLATVKTRQRRVGAHVKQPGPRPHNY</sequence>
<dbReference type="Ensembl" id="ENSHCOT00000019600.1">
    <property type="protein sequence ID" value="ENSHCOP00000012541.1"/>
    <property type="gene ID" value="ENSHCOG00000015564.1"/>
</dbReference>
<protein>
    <submittedName>
        <fullName evidence="2">Uncharacterized protein</fullName>
    </submittedName>
</protein>
<keyword evidence="3" id="KW-1185">Reference proteome</keyword>
<feature type="region of interest" description="Disordered" evidence="1">
    <location>
        <begin position="150"/>
        <end position="170"/>
    </location>
</feature>
<dbReference type="GeneTree" id="ENSGT00940000171971"/>
<dbReference type="OMA" id="GGWVIVN"/>
<dbReference type="AlphaFoldDB" id="A0A3Q2Y4V9"/>
<evidence type="ECO:0000313" key="2">
    <source>
        <dbReference type="Ensembl" id="ENSHCOP00000012541.1"/>
    </source>
</evidence>
<dbReference type="Proteomes" id="UP000264820">
    <property type="component" value="Unplaced"/>
</dbReference>
<feature type="region of interest" description="Disordered" evidence="1">
    <location>
        <begin position="73"/>
        <end position="96"/>
    </location>
</feature>
<reference evidence="2" key="2">
    <citation type="submission" date="2025-09" db="UniProtKB">
        <authorList>
            <consortium name="Ensembl"/>
        </authorList>
    </citation>
    <scope>IDENTIFICATION</scope>
</reference>
<accession>A0A3Q2Y4V9</accession>
<organism evidence="2 3">
    <name type="scientific">Hippocampus comes</name>
    <name type="common">Tiger tail seahorse</name>
    <dbReference type="NCBI Taxonomy" id="109280"/>
    <lineage>
        <taxon>Eukaryota</taxon>
        <taxon>Metazoa</taxon>
        <taxon>Chordata</taxon>
        <taxon>Craniata</taxon>
        <taxon>Vertebrata</taxon>
        <taxon>Euteleostomi</taxon>
        <taxon>Actinopterygii</taxon>
        <taxon>Neopterygii</taxon>
        <taxon>Teleostei</taxon>
        <taxon>Neoteleostei</taxon>
        <taxon>Acanthomorphata</taxon>
        <taxon>Syngnathiaria</taxon>
        <taxon>Syngnathiformes</taxon>
        <taxon>Syngnathoidei</taxon>
        <taxon>Syngnathidae</taxon>
        <taxon>Hippocampus</taxon>
    </lineage>
</organism>
<name>A0A3Q2Y4V9_HIPCM</name>
<evidence type="ECO:0000256" key="1">
    <source>
        <dbReference type="SAM" id="MobiDB-lite"/>
    </source>
</evidence>
<reference evidence="2" key="1">
    <citation type="submission" date="2025-08" db="UniProtKB">
        <authorList>
            <consortium name="Ensembl"/>
        </authorList>
    </citation>
    <scope>IDENTIFICATION</scope>
</reference>
<proteinExistence type="predicted"/>